<evidence type="ECO:0000313" key="2">
    <source>
        <dbReference type="Proteomes" id="UP001153332"/>
    </source>
</evidence>
<keyword evidence="2" id="KW-1185">Reference proteome</keyword>
<sequence length="272" mass="30817">MRRTISRLAHLSPRNAHVKPRPAPVNVSNSDSWDNPTGEVQLGQHVISVCKQYDISLPQHVRRVSVGLRPNPYQLNVAISPKHSFSVPSMQYFDKFEHPFAKTMLAHYIEKKKEPLWISCFAYGASPFPSRKASKKVAHALRDALAAAGYDRFGRRVPVDGKPNAVLDLYGTLRVTSNDPCAVCNAKFVDLLVHAKQIISYAEISLRRGKNGLHLQSQSRPHSAGQDQKREFSNRQWHRTAEPSTSPHENRSRYQSRHGHNTSPIQHRKSRL</sequence>
<dbReference type="Proteomes" id="UP001153332">
    <property type="component" value="Unassembled WGS sequence"/>
</dbReference>
<accession>A0ACC2JF68</accession>
<organism evidence="1 2">
    <name type="scientific">Lasiodiplodia mahajangana</name>
    <dbReference type="NCBI Taxonomy" id="1108764"/>
    <lineage>
        <taxon>Eukaryota</taxon>
        <taxon>Fungi</taxon>
        <taxon>Dikarya</taxon>
        <taxon>Ascomycota</taxon>
        <taxon>Pezizomycotina</taxon>
        <taxon>Dothideomycetes</taxon>
        <taxon>Dothideomycetes incertae sedis</taxon>
        <taxon>Botryosphaeriales</taxon>
        <taxon>Botryosphaeriaceae</taxon>
        <taxon>Lasiodiplodia</taxon>
    </lineage>
</organism>
<reference evidence="1" key="1">
    <citation type="submission" date="2022-12" db="EMBL/GenBank/DDBJ databases">
        <title>Genome Sequence of Lasiodiplodia mahajangana.</title>
        <authorList>
            <person name="Buettner E."/>
        </authorList>
    </citation>
    <scope>NUCLEOTIDE SEQUENCE</scope>
    <source>
        <strain evidence="1">VT137</strain>
    </source>
</reference>
<gene>
    <name evidence="1" type="ORF">O1611_g7529</name>
</gene>
<protein>
    <submittedName>
        <fullName evidence="1">Uncharacterized protein</fullName>
    </submittedName>
</protein>
<name>A0ACC2JF68_9PEZI</name>
<proteinExistence type="predicted"/>
<evidence type="ECO:0000313" key="1">
    <source>
        <dbReference type="EMBL" id="KAJ8126110.1"/>
    </source>
</evidence>
<dbReference type="EMBL" id="JAPUUL010002017">
    <property type="protein sequence ID" value="KAJ8126110.1"/>
    <property type="molecule type" value="Genomic_DNA"/>
</dbReference>
<comment type="caution">
    <text evidence="1">The sequence shown here is derived from an EMBL/GenBank/DDBJ whole genome shotgun (WGS) entry which is preliminary data.</text>
</comment>